<dbReference type="AlphaFoldDB" id="A0ABD0R418"/>
<organism evidence="2 3">
    <name type="scientific">Cirrhinus mrigala</name>
    <name type="common">Mrigala</name>
    <dbReference type="NCBI Taxonomy" id="683832"/>
    <lineage>
        <taxon>Eukaryota</taxon>
        <taxon>Metazoa</taxon>
        <taxon>Chordata</taxon>
        <taxon>Craniata</taxon>
        <taxon>Vertebrata</taxon>
        <taxon>Euteleostomi</taxon>
        <taxon>Actinopterygii</taxon>
        <taxon>Neopterygii</taxon>
        <taxon>Teleostei</taxon>
        <taxon>Ostariophysi</taxon>
        <taxon>Cypriniformes</taxon>
        <taxon>Cyprinidae</taxon>
        <taxon>Labeoninae</taxon>
        <taxon>Labeonini</taxon>
        <taxon>Cirrhinus</taxon>
    </lineage>
</organism>
<evidence type="ECO:0000313" key="3">
    <source>
        <dbReference type="Proteomes" id="UP001529510"/>
    </source>
</evidence>
<evidence type="ECO:0000256" key="1">
    <source>
        <dbReference type="SAM" id="MobiDB-lite"/>
    </source>
</evidence>
<feature type="compositionally biased region" description="Acidic residues" evidence="1">
    <location>
        <begin position="29"/>
        <end position="52"/>
    </location>
</feature>
<comment type="caution">
    <text evidence="2">The sequence shown here is derived from an EMBL/GenBank/DDBJ whole genome shotgun (WGS) entry which is preliminary data.</text>
</comment>
<evidence type="ECO:0000313" key="2">
    <source>
        <dbReference type="EMBL" id="KAL0193260.1"/>
    </source>
</evidence>
<reference evidence="2 3" key="1">
    <citation type="submission" date="2024-05" db="EMBL/GenBank/DDBJ databases">
        <title>Genome sequencing and assembly of Indian major carp, Cirrhinus mrigala (Hamilton, 1822).</title>
        <authorList>
            <person name="Mohindra V."/>
            <person name="Chowdhury L.M."/>
            <person name="Lal K."/>
            <person name="Jena J.K."/>
        </authorList>
    </citation>
    <scope>NUCLEOTIDE SEQUENCE [LARGE SCALE GENOMIC DNA]</scope>
    <source>
        <strain evidence="2">CM1030</strain>
        <tissue evidence="2">Blood</tissue>
    </source>
</reference>
<proteinExistence type="predicted"/>
<sequence>DEAIPDNEQDIRPRFHRSRTVAQQHEGGDSIEEEEDDEDDLDDDETISDWNL</sequence>
<gene>
    <name evidence="2" type="ORF">M9458_011556</name>
</gene>
<protein>
    <submittedName>
        <fullName evidence="2">Uncharacterized protein</fullName>
    </submittedName>
</protein>
<feature type="non-terminal residue" evidence="2">
    <location>
        <position position="1"/>
    </location>
</feature>
<dbReference type="EMBL" id="JAMKFB020000005">
    <property type="protein sequence ID" value="KAL0193260.1"/>
    <property type="molecule type" value="Genomic_DNA"/>
</dbReference>
<dbReference type="Proteomes" id="UP001529510">
    <property type="component" value="Unassembled WGS sequence"/>
</dbReference>
<feature type="region of interest" description="Disordered" evidence="1">
    <location>
        <begin position="1"/>
        <end position="52"/>
    </location>
</feature>
<accession>A0ABD0R418</accession>
<name>A0ABD0R418_CIRMR</name>
<feature type="non-terminal residue" evidence="2">
    <location>
        <position position="52"/>
    </location>
</feature>
<keyword evidence="3" id="KW-1185">Reference proteome</keyword>